<proteinExistence type="predicted"/>
<dbReference type="STRING" id="118168.MC7420_7346"/>
<keyword evidence="2" id="KW-1185">Reference proteome</keyword>
<name>B4VHY8_9CYAN</name>
<evidence type="ECO:0000313" key="2">
    <source>
        <dbReference type="Proteomes" id="UP000003835"/>
    </source>
</evidence>
<accession>B4VHY8</accession>
<dbReference type="EMBL" id="DS989841">
    <property type="protein sequence ID" value="EDX78693.1"/>
    <property type="molecule type" value="Genomic_DNA"/>
</dbReference>
<organism evidence="1 2">
    <name type="scientific">Coleofasciculus chthonoplastes PCC 7420</name>
    <dbReference type="NCBI Taxonomy" id="118168"/>
    <lineage>
        <taxon>Bacteria</taxon>
        <taxon>Bacillati</taxon>
        <taxon>Cyanobacteriota</taxon>
        <taxon>Cyanophyceae</taxon>
        <taxon>Coleofasciculales</taxon>
        <taxon>Coleofasciculaceae</taxon>
        <taxon>Coleofasciculus</taxon>
    </lineage>
</organism>
<reference evidence="1 2" key="1">
    <citation type="submission" date="2008-07" db="EMBL/GenBank/DDBJ databases">
        <authorList>
            <person name="Tandeau de Marsac N."/>
            <person name="Ferriera S."/>
            <person name="Johnson J."/>
            <person name="Kravitz S."/>
            <person name="Beeson K."/>
            <person name="Sutton G."/>
            <person name="Rogers Y.-H."/>
            <person name="Friedman R."/>
            <person name="Frazier M."/>
            <person name="Venter J.C."/>
        </authorList>
    </citation>
    <scope>NUCLEOTIDE SEQUENCE [LARGE SCALE GENOMIC DNA]</scope>
    <source>
        <strain evidence="1 2">PCC 7420</strain>
    </source>
</reference>
<dbReference type="HOGENOM" id="CLU_3097640_0_0_3"/>
<evidence type="ECO:0000313" key="1">
    <source>
        <dbReference type="EMBL" id="EDX78693.1"/>
    </source>
</evidence>
<dbReference type="AlphaFoldDB" id="B4VHY8"/>
<gene>
    <name evidence="1" type="ORF">MC7420_7346</name>
</gene>
<sequence>MVHGSAETIRLSGVFPGFPGFQTRHGASLQASPASPHLCTPAPLHFCSNCA</sequence>
<protein>
    <submittedName>
        <fullName evidence="1">Uncharacterized protein</fullName>
    </submittedName>
</protein>
<dbReference type="Proteomes" id="UP000003835">
    <property type="component" value="Unassembled WGS sequence"/>
</dbReference>